<dbReference type="PRINTS" id="PR00449">
    <property type="entry name" value="RASTRNSFRMNG"/>
</dbReference>
<protein>
    <submittedName>
        <fullName evidence="4">RAB5C-like protein</fullName>
    </submittedName>
</protein>
<dbReference type="EMBL" id="CP111018">
    <property type="protein sequence ID" value="WAR11075.1"/>
    <property type="molecule type" value="Genomic_DNA"/>
</dbReference>
<dbReference type="Proteomes" id="UP001164746">
    <property type="component" value="Chromosome 7"/>
</dbReference>
<dbReference type="SMART" id="SM00173">
    <property type="entry name" value="RAS"/>
    <property type="match status" value="1"/>
</dbReference>
<accession>A0ABY7EM52</accession>
<dbReference type="SMART" id="SM00175">
    <property type="entry name" value="RAB"/>
    <property type="match status" value="1"/>
</dbReference>
<comment type="similarity">
    <text evidence="1">Belongs to the small GTPase superfamily. Rab family.</text>
</comment>
<sequence length="182" mass="19773">MPAGAMSGGGELQNVKLMLLGDQGVGKSSIALRFVRGEFTENSGATAGAAFLTQAMRVSGQTIKFDIWDTSGQLRYHCLAAMNYRGAQAAVVVYDITNMETFTRAVDWIRELKQLANSQNVIVLVGNKADMAAEKRTKGQSFAEENNLIFTEASAKTGITNVSKSRHSTQTARSKRKTRKGF</sequence>
<keyword evidence="5" id="KW-1185">Reference proteome</keyword>
<dbReference type="InterPro" id="IPR027417">
    <property type="entry name" value="P-loop_NTPase"/>
</dbReference>
<dbReference type="PROSITE" id="PS51419">
    <property type="entry name" value="RAB"/>
    <property type="match status" value="1"/>
</dbReference>
<organism evidence="4 5">
    <name type="scientific">Mya arenaria</name>
    <name type="common">Soft-shell clam</name>
    <dbReference type="NCBI Taxonomy" id="6604"/>
    <lineage>
        <taxon>Eukaryota</taxon>
        <taxon>Metazoa</taxon>
        <taxon>Spiralia</taxon>
        <taxon>Lophotrochozoa</taxon>
        <taxon>Mollusca</taxon>
        <taxon>Bivalvia</taxon>
        <taxon>Autobranchia</taxon>
        <taxon>Heteroconchia</taxon>
        <taxon>Euheterodonta</taxon>
        <taxon>Imparidentia</taxon>
        <taxon>Neoheterodontei</taxon>
        <taxon>Myida</taxon>
        <taxon>Myoidea</taxon>
        <taxon>Myidae</taxon>
        <taxon>Mya</taxon>
    </lineage>
</organism>
<dbReference type="PANTHER" id="PTHR47978">
    <property type="match status" value="1"/>
</dbReference>
<evidence type="ECO:0000256" key="3">
    <source>
        <dbReference type="SAM" id="MobiDB-lite"/>
    </source>
</evidence>
<name>A0ABY7EM52_MYAAR</name>
<feature type="compositionally biased region" description="Polar residues" evidence="3">
    <location>
        <begin position="160"/>
        <end position="172"/>
    </location>
</feature>
<feature type="region of interest" description="Disordered" evidence="3">
    <location>
        <begin position="160"/>
        <end position="182"/>
    </location>
</feature>
<dbReference type="InterPro" id="IPR001806">
    <property type="entry name" value="Small_GTPase"/>
</dbReference>
<dbReference type="SUPFAM" id="SSF52540">
    <property type="entry name" value="P-loop containing nucleoside triphosphate hydrolases"/>
    <property type="match status" value="1"/>
</dbReference>
<feature type="compositionally biased region" description="Basic residues" evidence="3">
    <location>
        <begin position="173"/>
        <end position="182"/>
    </location>
</feature>
<dbReference type="PROSITE" id="PS51421">
    <property type="entry name" value="RAS"/>
    <property type="match status" value="1"/>
</dbReference>
<evidence type="ECO:0000313" key="5">
    <source>
        <dbReference type="Proteomes" id="UP001164746"/>
    </source>
</evidence>
<dbReference type="SMART" id="SM00176">
    <property type="entry name" value="RAN"/>
    <property type="match status" value="1"/>
</dbReference>
<dbReference type="Pfam" id="PF00071">
    <property type="entry name" value="Ras"/>
    <property type="match status" value="1"/>
</dbReference>
<dbReference type="InterPro" id="IPR005225">
    <property type="entry name" value="Small_GTP-bd"/>
</dbReference>
<dbReference type="SMART" id="SM00174">
    <property type="entry name" value="RHO"/>
    <property type="match status" value="1"/>
</dbReference>
<evidence type="ECO:0000256" key="2">
    <source>
        <dbReference type="ARBA" id="ARBA00022741"/>
    </source>
</evidence>
<evidence type="ECO:0000313" key="4">
    <source>
        <dbReference type="EMBL" id="WAR11075.1"/>
    </source>
</evidence>
<evidence type="ECO:0000256" key="1">
    <source>
        <dbReference type="ARBA" id="ARBA00006270"/>
    </source>
</evidence>
<dbReference type="Gene3D" id="3.40.50.300">
    <property type="entry name" value="P-loop containing nucleotide triphosphate hydrolases"/>
    <property type="match status" value="1"/>
</dbReference>
<gene>
    <name evidence="4" type="ORF">MAR_036151</name>
</gene>
<keyword evidence="2" id="KW-0547">Nucleotide-binding</keyword>
<proteinExistence type="inferred from homology"/>
<dbReference type="NCBIfam" id="TIGR00231">
    <property type="entry name" value="small_GTP"/>
    <property type="match status" value="1"/>
</dbReference>
<reference evidence="4" key="1">
    <citation type="submission" date="2022-11" db="EMBL/GenBank/DDBJ databases">
        <title>Centuries of genome instability and evolution in soft-shell clam transmissible cancer (bioRxiv).</title>
        <authorList>
            <person name="Hart S.F.M."/>
            <person name="Yonemitsu M.A."/>
            <person name="Giersch R.M."/>
            <person name="Beal B.F."/>
            <person name="Arriagada G."/>
            <person name="Davis B.W."/>
            <person name="Ostrander E.A."/>
            <person name="Goff S.P."/>
            <person name="Metzger M.J."/>
        </authorList>
    </citation>
    <scope>NUCLEOTIDE SEQUENCE</scope>
    <source>
        <strain evidence="4">MELC-2E11</strain>
        <tissue evidence="4">Siphon/mantle</tissue>
    </source>
</reference>